<organism evidence="9 10">
    <name type="scientific">Candidatus Raymondbacteria bacterium RIFOXYD12_FULL_49_13</name>
    <dbReference type="NCBI Taxonomy" id="1817890"/>
    <lineage>
        <taxon>Bacteria</taxon>
        <taxon>Raymondiibacteriota</taxon>
    </lineage>
</organism>
<gene>
    <name evidence="9" type="ORF">A2519_01610</name>
</gene>
<dbReference type="InterPro" id="IPR004358">
    <property type="entry name" value="Sig_transdc_His_kin-like_C"/>
</dbReference>
<evidence type="ECO:0000259" key="7">
    <source>
        <dbReference type="PROSITE" id="PS50109"/>
    </source>
</evidence>
<dbReference type="PANTHER" id="PTHR43304">
    <property type="entry name" value="PHYTOCHROME-LIKE PROTEIN CPH1"/>
    <property type="match status" value="1"/>
</dbReference>
<dbReference type="FunFam" id="3.30.565.10:FF:000006">
    <property type="entry name" value="Sensor histidine kinase WalK"/>
    <property type="match status" value="1"/>
</dbReference>
<feature type="coiled-coil region" evidence="6">
    <location>
        <begin position="148"/>
        <end position="182"/>
    </location>
</feature>
<evidence type="ECO:0000313" key="10">
    <source>
        <dbReference type="Proteomes" id="UP000179243"/>
    </source>
</evidence>
<feature type="domain" description="Histidine kinase" evidence="7">
    <location>
        <begin position="196"/>
        <end position="409"/>
    </location>
</feature>
<dbReference type="InterPro" id="IPR000014">
    <property type="entry name" value="PAS"/>
</dbReference>
<accession>A0A1F7FLP2</accession>
<dbReference type="InterPro" id="IPR052162">
    <property type="entry name" value="Sensor_kinase/Photoreceptor"/>
</dbReference>
<evidence type="ECO:0000256" key="4">
    <source>
        <dbReference type="ARBA" id="ARBA00022679"/>
    </source>
</evidence>
<protein>
    <recommendedName>
        <fullName evidence="2">histidine kinase</fullName>
        <ecNumber evidence="2">2.7.13.3</ecNumber>
    </recommendedName>
</protein>
<dbReference type="EC" id="2.7.13.3" evidence="2"/>
<dbReference type="Pfam" id="PF13426">
    <property type="entry name" value="PAS_9"/>
    <property type="match status" value="1"/>
</dbReference>
<dbReference type="Proteomes" id="UP000179243">
    <property type="component" value="Unassembled WGS sequence"/>
</dbReference>
<dbReference type="EMBL" id="MFYX01000004">
    <property type="protein sequence ID" value="OGK07533.1"/>
    <property type="molecule type" value="Genomic_DNA"/>
</dbReference>
<name>A0A1F7FLP2_UNCRA</name>
<dbReference type="InterPro" id="IPR003661">
    <property type="entry name" value="HisK_dim/P_dom"/>
</dbReference>
<evidence type="ECO:0000313" key="9">
    <source>
        <dbReference type="EMBL" id="OGK07533.1"/>
    </source>
</evidence>
<evidence type="ECO:0000259" key="8">
    <source>
        <dbReference type="PROSITE" id="PS50112"/>
    </source>
</evidence>
<dbReference type="AlphaFoldDB" id="A0A1F7FLP2"/>
<dbReference type="PANTHER" id="PTHR43304:SF1">
    <property type="entry name" value="PAC DOMAIN-CONTAINING PROTEIN"/>
    <property type="match status" value="1"/>
</dbReference>
<dbReference type="SMART" id="SM00387">
    <property type="entry name" value="HATPase_c"/>
    <property type="match status" value="1"/>
</dbReference>
<feature type="domain" description="PAS" evidence="8">
    <location>
        <begin position="11"/>
        <end position="86"/>
    </location>
</feature>
<dbReference type="PROSITE" id="PS50109">
    <property type="entry name" value="HIS_KIN"/>
    <property type="match status" value="1"/>
</dbReference>
<dbReference type="PROSITE" id="PS50112">
    <property type="entry name" value="PAS"/>
    <property type="match status" value="1"/>
</dbReference>
<evidence type="ECO:0000256" key="1">
    <source>
        <dbReference type="ARBA" id="ARBA00000085"/>
    </source>
</evidence>
<dbReference type="NCBIfam" id="TIGR00229">
    <property type="entry name" value="sensory_box"/>
    <property type="match status" value="1"/>
</dbReference>
<comment type="caution">
    <text evidence="9">The sequence shown here is derived from an EMBL/GenBank/DDBJ whole genome shotgun (WGS) entry which is preliminary data.</text>
</comment>
<dbReference type="SMART" id="SM00388">
    <property type="entry name" value="HisKA"/>
    <property type="match status" value="1"/>
</dbReference>
<dbReference type="SUPFAM" id="SSF55874">
    <property type="entry name" value="ATPase domain of HSP90 chaperone/DNA topoisomerase II/histidine kinase"/>
    <property type="match status" value="1"/>
</dbReference>
<dbReference type="InterPro" id="IPR003594">
    <property type="entry name" value="HATPase_dom"/>
</dbReference>
<dbReference type="SUPFAM" id="SSF47384">
    <property type="entry name" value="Homodimeric domain of signal transducing histidine kinase"/>
    <property type="match status" value="1"/>
</dbReference>
<evidence type="ECO:0000256" key="3">
    <source>
        <dbReference type="ARBA" id="ARBA00022553"/>
    </source>
</evidence>
<dbReference type="PRINTS" id="PR00344">
    <property type="entry name" value="BCTRLSENSOR"/>
</dbReference>
<comment type="catalytic activity">
    <reaction evidence="1">
        <text>ATP + protein L-histidine = ADP + protein N-phospho-L-histidine.</text>
        <dbReference type="EC" id="2.7.13.3"/>
    </reaction>
</comment>
<dbReference type="Pfam" id="PF02518">
    <property type="entry name" value="HATPase_c"/>
    <property type="match status" value="1"/>
</dbReference>
<evidence type="ECO:0000256" key="2">
    <source>
        <dbReference type="ARBA" id="ARBA00012438"/>
    </source>
</evidence>
<dbReference type="CDD" id="cd00082">
    <property type="entry name" value="HisKA"/>
    <property type="match status" value="1"/>
</dbReference>
<keyword evidence="4" id="KW-0808">Transferase</keyword>
<dbReference type="SMART" id="SM00091">
    <property type="entry name" value="PAS"/>
    <property type="match status" value="1"/>
</dbReference>
<dbReference type="InterPro" id="IPR035965">
    <property type="entry name" value="PAS-like_dom_sf"/>
</dbReference>
<dbReference type="SUPFAM" id="SSF55785">
    <property type="entry name" value="PYP-like sensor domain (PAS domain)"/>
    <property type="match status" value="1"/>
</dbReference>
<dbReference type="Pfam" id="PF00512">
    <property type="entry name" value="HisKA"/>
    <property type="match status" value="1"/>
</dbReference>
<dbReference type="Gene3D" id="1.10.287.130">
    <property type="match status" value="1"/>
</dbReference>
<dbReference type="InterPro" id="IPR036097">
    <property type="entry name" value="HisK_dim/P_sf"/>
</dbReference>
<keyword evidence="6" id="KW-0175">Coiled coil</keyword>
<dbReference type="CDD" id="cd00130">
    <property type="entry name" value="PAS"/>
    <property type="match status" value="1"/>
</dbReference>
<evidence type="ECO:0000256" key="6">
    <source>
        <dbReference type="SAM" id="Coils"/>
    </source>
</evidence>
<dbReference type="Gene3D" id="3.30.450.20">
    <property type="entry name" value="PAS domain"/>
    <property type="match status" value="1"/>
</dbReference>
<keyword evidence="3" id="KW-0597">Phosphoprotein</keyword>
<dbReference type="InterPro" id="IPR036890">
    <property type="entry name" value="HATPase_C_sf"/>
</dbReference>
<dbReference type="Gene3D" id="3.30.565.10">
    <property type="entry name" value="Histidine kinase-like ATPase, C-terminal domain"/>
    <property type="match status" value="1"/>
</dbReference>
<reference evidence="9 10" key="1">
    <citation type="journal article" date="2016" name="Nat. Commun.">
        <title>Thousands of microbial genomes shed light on interconnected biogeochemical processes in an aquifer system.</title>
        <authorList>
            <person name="Anantharaman K."/>
            <person name="Brown C.T."/>
            <person name="Hug L.A."/>
            <person name="Sharon I."/>
            <person name="Castelle C.J."/>
            <person name="Probst A.J."/>
            <person name="Thomas B.C."/>
            <person name="Singh A."/>
            <person name="Wilkins M.J."/>
            <person name="Karaoz U."/>
            <person name="Brodie E.L."/>
            <person name="Williams K.H."/>
            <person name="Hubbard S.S."/>
            <person name="Banfield J.F."/>
        </authorList>
    </citation>
    <scope>NUCLEOTIDE SEQUENCE [LARGE SCALE GENOMIC DNA]</scope>
</reference>
<dbReference type="InterPro" id="IPR005467">
    <property type="entry name" value="His_kinase_dom"/>
</dbReference>
<keyword evidence="5" id="KW-0418">Kinase</keyword>
<sequence length="411" mass="46224">MNGIIIDEKAVLAAMPDALFITDAQDSIVSTNRSAQDLLGYQAEELIGVSLDAVISRTASASVSHIQDIEQAETYRSNNEYIVKNKTGKEISVLLAETALKNQVGETIGHAYITHNIADFIEREKEMLEIKQELQGLNGALIATLQHEKEMSARLEMLNEEIAESNRKLSVEIETRKRIEEELARSNTELEQFAYVASHDLREPLRMVTSYLQLLLKRYIANLDANAQEFFGFAMDGAARMNRLINDLLDYSRVGTKGGLFAPTECNDVISQAAKNLEVAIEEKNAAITCGSLPVLMADQNQLVQLFQNLLGNAIKFCKEKTPEVHVAAKQEERYWLFSVKDNGIGIAPEHRERIFQIFQRLHTREEYEGTGIGLAVCKRIVERHGGRIWVESEQGTGTIFWFTLPIKMAY</sequence>
<proteinExistence type="predicted"/>
<dbReference type="GO" id="GO:0000155">
    <property type="term" value="F:phosphorelay sensor kinase activity"/>
    <property type="evidence" value="ECO:0007669"/>
    <property type="project" value="InterPro"/>
</dbReference>
<evidence type="ECO:0000256" key="5">
    <source>
        <dbReference type="ARBA" id="ARBA00022777"/>
    </source>
</evidence>